<keyword evidence="1" id="KW-1133">Transmembrane helix</keyword>
<dbReference type="Proteomes" id="UP000185744">
    <property type="component" value="Unassembled WGS sequence"/>
</dbReference>
<organism evidence="2 3">
    <name type="scientific">Methanohalarchaeum thermophilum</name>
    <dbReference type="NCBI Taxonomy" id="1903181"/>
    <lineage>
        <taxon>Archaea</taxon>
        <taxon>Methanobacteriati</taxon>
        <taxon>Methanobacteriota</taxon>
        <taxon>Methanonatronarchaeia</taxon>
        <taxon>Methanonatronarchaeales</taxon>
        <taxon>Methanonatronarchaeaceae</taxon>
        <taxon>Candidatus Methanohalarchaeum</taxon>
    </lineage>
</organism>
<dbReference type="InParanoid" id="A0A1Q6DUD3"/>
<protein>
    <submittedName>
        <fullName evidence="2">Membrane protein</fullName>
    </submittedName>
</protein>
<keyword evidence="1" id="KW-0812">Transmembrane</keyword>
<name>A0A1Q6DUD3_METT1</name>
<evidence type="ECO:0000256" key="1">
    <source>
        <dbReference type="SAM" id="Phobius"/>
    </source>
</evidence>
<dbReference type="InterPro" id="IPR055943">
    <property type="entry name" value="DUF7521"/>
</dbReference>
<reference evidence="2" key="1">
    <citation type="submission" date="2016-12" db="EMBL/GenBank/DDBJ databases">
        <title>Discovery of methanogenic haloarchaea.</title>
        <authorList>
            <person name="Sorokin D.Y."/>
            <person name="Makarova K.S."/>
            <person name="Abbas B."/>
            <person name="Ferrer M."/>
            <person name="Golyshin P.N."/>
        </authorList>
    </citation>
    <scope>NUCLEOTIDE SEQUENCE [LARGE SCALE GENOMIC DNA]</scope>
    <source>
        <strain evidence="2">HMET1</strain>
    </source>
</reference>
<sequence>MAFLDLIYIASGVALTLAGLAMVGFSTRAYYRTSRKDMIFLSLGFVFIVSSSIGTTIGAFLTNFQVPELTFTVDYLLKTIGFALIIYSVIRKNS</sequence>
<dbReference type="AlphaFoldDB" id="A0A1Q6DUD3"/>
<comment type="caution">
    <text evidence="2">The sequence shown here is derived from an EMBL/GenBank/DDBJ whole genome shotgun (WGS) entry which is preliminary data.</text>
</comment>
<evidence type="ECO:0000313" key="2">
    <source>
        <dbReference type="EMBL" id="OKY77948.1"/>
    </source>
</evidence>
<dbReference type="Pfam" id="PF24365">
    <property type="entry name" value="DUF7521"/>
    <property type="match status" value="1"/>
</dbReference>
<feature type="transmembrane region" description="Helical" evidence="1">
    <location>
        <begin position="38"/>
        <end position="61"/>
    </location>
</feature>
<keyword evidence="1" id="KW-0472">Membrane</keyword>
<keyword evidence="3" id="KW-1185">Reference proteome</keyword>
<proteinExistence type="predicted"/>
<evidence type="ECO:0000313" key="3">
    <source>
        <dbReference type="Proteomes" id="UP000185744"/>
    </source>
</evidence>
<accession>A0A1Q6DUD3</accession>
<feature type="transmembrane region" description="Helical" evidence="1">
    <location>
        <begin position="73"/>
        <end position="90"/>
    </location>
</feature>
<dbReference type="EMBL" id="MSDW01000001">
    <property type="protein sequence ID" value="OKY77948.1"/>
    <property type="molecule type" value="Genomic_DNA"/>
</dbReference>
<gene>
    <name evidence="2" type="ORF">BTN85_0426</name>
</gene>
<feature type="transmembrane region" description="Helical" evidence="1">
    <location>
        <begin position="6"/>
        <end position="26"/>
    </location>
</feature>